<protein>
    <recommendedName>
        <fullName evidence="1">RNase H type-1 domain-containing protein</fullName>
    </recommendedName>
</protein>
<sequence>MEDGLAFQRQPTPARLHQYQASRDDLVALQQTSLDPAAPRPPLRPGVRTLVNTVCSTLLLDLNVPVAEVDHGPPPWRIPPPQVSFTPTSKADPPLLQKQLALEHIAAVSSSVPAAPHLYVDGSLQSDGSAGCAVYSLDVAPPEGGWVGRRLPNLSSSTCCELQGLLLAVSLLCQRRLNGVVMCDSQSALQAISSPQTTHRSLVHQILLQLVAARDNSLTIRFLWIPSHIGIAANDKVDLLAKTACGLPLPDGATPSLLCFKQLIHSAAFLPTLHRTNAERAQSVSIQHYDHFRLIPPKYRRRGLMARRHNIVSARLRLGYQPVWQVFEAGDIPHFSSCKLCDRPTANSLQHYCLECPSVRDMLPRGQPLLAVCDFLLTDIEVCPEEPGAGRTERIHYLVLPELHPLYVTPDEFRHLQVSCPSLQCLRASTSTCEGKKARDGATYKFLHEHGILYRQCLSSDSSKLTGPLSDGLRKLIRELLQFMYDVHPLFDQLKQTLASGPILRLPDPSLNFVQRTDASNYGLGSVFFQNHDDRPHPISYASRKLY</sequence>
<accession>A0A8J4XZ69</accession>
<dbReference type="Pfam" id="PF00075">
    <property type="entry name" value="RNase_H"/>
    <property type="match status" value="1"/>
</dbReference>
<evidence type="ECO:0000313" key="3">
    <source>
        <dbReference type="Proteomes" id="UP000770661"/>
    </source>
</evidence>
<evidence type="ECO:0000259" key="1">
    <source>
        <dbReference type="PROSITE" id="PS50879"/>
    </source>
</evidence>
<name>A0A8J4XZ69_CHIOP</name>
<dbReference type="InterPro" id="IPR036397">
    <property type="entry name" value="RNaseH_sf"/>
</dbReference>
<evidence type="ECO:0000313" key="2">
    <source>
        <dbReference type="EMBL" id="KAG0717685.1"/>
    </source>
</evidence>
<gene>
    <name evidence="2" type="ORF">GWK47_053902</name>
</gene>
<dbReference type="AlphaFoldDB" id="A0A8J4XZ69"/>
<dbReference type="SUPFAM" id="SSF56672">
    <property type="entry name" value="DNA/RNA polymerases"/>
    <property type="match status" value="1"/>
</dbReference>
<dbReference type="OrthoDB" id="421040at2759"/>
<dbReference type="GO" id="GO:0071897">
    <property type="term" value="P:DNA biosynthetic process"/>
    <property type="evidence" value="ECO:0007669"/>
    <property type="project" value="UniProtKB-ARBA"/>
</dbReference>
<dbReference type="Pfam" id="PF17919">
    <property type="entry name" value="RT_RNaseH_2"/>
    <property type="match status" value="1"/>
</dbReference>
<dbReference type="InterPro" id="IPR043502">
    <property type="entry name" value="DNA/RNA_pol_sf"/>
</dbReference>
<dbReference type="Gene3D" id="3.30.420.10">
    <property type="entry name" value="Ribonuclease H-like superfamily/Ribonuclease H"/>
    <property type="match status" value="1"/>
</dbReference>
<reference evidence="2" key="1">
    <citation type="submission" date="2020-07" db="EMBL/GenBank/DDBJ databases">
        <title>The High-quality genome of the commercially important snow crab, Chionoecetes opilio.</title>
        <authorList>
            <person name="Jeong J.-H."/>
            <person name="Ryu S."/>
        </authorList>
    </citation>
    <scope>NUCLEOTIDE SEQUENCE</scope>
    <source>
        <strain evidence="2">MADBK_172401_WGS</strain>
        <tissue evidence="2">Digestive gland</tissue>
    </source>
</reference>
<dbReference type="GO" id="GO:0003676">
    <property type="term" value="F:nucleic acid binding"/>
    <property type="evidence" value="ECO:0007669"/>
    <property type="project" value="InterPro"/>
</dbReference>
<organism evidence="2 3">
    <name type="scientific">Chionoecetes opilio</name>
    <name type="common">Atlantic snow crab</name>
    <name type="synonym">Cancer opilio</name>
    <dbReference type="NCBI Taxonomy" id="41210"/>
    <lineage>
        <taxon>Eukaryota</taxon>
        <taxon>Metazoa</taxon>
        <taxon>Ecdysozoa</taxon>
        <taxon>Arthropoda</taxon>
        <taxon>Crustacea</taxon>
        <taxon>Multicrustacea</taxon>
        <taxon>Malacostraca</taxon>
        <taxon>Eumalacostraca</taxon>
        <taxon>Eucarida</taxon>
        <taxon>Decapoda</taxon>
        <taxon>Pleocyemata</taxon>
        <taxon>Brachyura</taxon>
        <taxon>Eubrachyura</taxon>
        <taxon>Majoidea</taxon>
        <taxon>Majidae</taxon>
        <taxon>Chionoecetes</taxon>
    </lineage>
</organism>
<dbReference type="EMBL" id="JACEEZ010017228">
    <property type="protein sequence ID" value="KAG0717685.1"/>
    <property type="molecule type" value="Genomic_DNA"/>
</dbReference>
<dbReference type="InterPro" id="IPR012337">
    <property type="entry name" value="RNaseH-like_sf"/>
</dbReference>
<dbReference type="Proteomes" id="UP000770661">
    <property type="component" value="Unassembled WGS sequence"/>
</dbReference>
<keyword evidence="3" id="KW-1185">Reference proteome</keyword>
<dbReference type="InterPro" id="IPR041577">
    <property type="entry name" value="RT_RNaseH_2"/>
</dbReference>
<dbReference type="GO" id="GO:0042575">
    <property type="term" value="C:DNA polymerase complex"/>
    <property type="evidence" value="ECO:0007669"/>
    <property type="project" value="UniProtKB-ARBA"/>
</dbReference>
<dbReference type="CDD" id="cd09276">
    <property type="entry name" value="Rnase_HI_RT_non_LTR"/>
    <property type="match status" value="1"/>
</dbReference>
<dbReference type="GO" id="GO:0004523">
    <property type="term" value="F:RNA-DNA hybrid ribonuclease activity"/>
    <property type="evidence" value="ECO:0007669"/>
    <property type="project" value="InterPro"/>
</dbReference>
<dbReference type="SUPFAM" id="SSF53098">
    <property type="entry name" value="Ribonuclease H-like"/>
    <property type="match status" value="1"/>
</dbReference>
<proteinExistence type="predicted"/>
<dbReference type="InterPro" id="IPR002156">
    <property type="entry name" value="RNaseH_domain"/>
</dbReference>
<feature type="domain" description="RNase H type-1" evidence="1">
    <location>
        <begin position="112"/>
        <end position="246"/>
    </location>
</feature>
<comment type="caution">
    <text evidence="2">The sequence shown here is derived from an EMBL/GenBank/DDBJ whole genome shotgun (WGS) entry which is preliminary data.</text>
</comment>
<dbReference type="PROSITE" id="PS50879">
    <property type="entry name" value="RNASE_H_1"/>
    <property type="match status" value="1"/>
</dbReference>